<dbReference type="Pfam" id="PF02321">
    <property type="entry name" value="OEP"/>
    <property type="match status" value="2"/>
</dbReference>
<keyword evidence="2" id="KW-1134">Transmembrane beta strand</keyword>
<reference evidence="3 4" key="1">
    <citation type="submission" date="2018-05" db="EMBL/GenBank/DDBJ databases">
        <title>Genomic Encyclopedia of Type Strains, Phase IV (KMG-IV): sequencing the most valuable type-strain genomes for metagenomic binning, comparative biology and taxonomic classification.</title>
        <authorList>
            <person name="Goeker M."/>
        </authorList>
    </citation>
    <scope>NUCLEOTIDE SEQUENCE [LARGE SCALE GENOMIC DNA]</scope>
    <source>
        <strain evidence="3 4">DSM 566</strain>
    </source>
</reference>
<dbReference type="Proteomes" id="UP000247811">
    <property type="component" value="Unassembled WGS sequence"/>
</dbReference>
<evidence type="ECO:0000313" key="3">
    <source>
        <dbReference type="EMBL" id="PXW92287.1"/>
    </source>
</evidence>
<keyword evidence="2 3" id="KW-0449">Lipoprotein</keyword>
<accession>A0A318GUX4</accession>
<dbReference type="SUPFAM" id="SSF56954">
    <property type="entry name" value="Outer membrane efflux proteins (OEP)"/>
    <property type="match status" value="1"/>
</dbReference>
<dbReference type="EMBL" id="QJJS01000026">
    <property type="protein sequence ID" value="PXW92287.1"/>
    <property type="molecule type" value="Genomic_DNA"/>
</dbReference>
<dbReference type="Gene3D" id="2.20.200.10">
    <property type="entry name" value="Outer membrane efflux proteins (OEP)"/>
    <property type="match status" value="1"/>
</dbReference>
<dbReference type="PANTHER" id="PTHR30203">
    <property type="entry name" value="OUTER MEMBRANE CATION EFFLUX PROTEIN"/>
    <property type="match status" value="1"/>
</dbReference>
<keyword evidence="2" id="KW-0564">Palmitate</keyword>
<gene>
    <name evidence="3" type="ORF">C7444_1267</name>
</gene>
<evidence type="ECO:0000256" key="1">
    <source>
        <dbReference type="ARBA" id="ARBA00007613"/>
    </source>
</evidence>
<keyword evidence="2" id="KW-0472">Membrane</keyword>
<comment type="subcellular location">
    <subcellularLocation>
        <location evidence="2">Cell membrane</location>
        <topology evidence="2">Lipid-anchor</topology>
    </subcellularLocation>
</comment>
<dbReference type="Gene3D" id="1.20.1600.10">
    <property type="entry name" value="Outer membrane efflux proteins (OEP)"/>
    <property type="match status" value="1"/>
</dbReference>
<organism evidence="3 4">
    <name type="scientific">Sphaerotilus hippei</name>
    <dbReference type="NCBI Taxonomy" id="744406"/>
    <lineage>
        <taxon>Bacteria</taxon>
        <taxon>Pseudomonadati</taxon>
        <taxon>Pseudomonadota</taxon>
        <taxon>Betaproteobacteria</taxon>
        <taxon>Burkholderiales</taxon>
        <taxon>Sphaerotilaceae</taxon>
        <taxon>Sphaerotilus</taxon>
    </lineage>
</organism>
<dbReference type="PROSITE" id="PS51257">
    <property type="entry name" value="PROKAR_LIPOPROTEIN"/>
    <property type="match status" value="1"/>
</dbReference>
<comment type="caution">
    <text evidence="3">The sequence shown here is derived from an EMBL/GenBank/DDBJ whole genome shotgun (WGS) entry which is preliminary data.</text>
</comment>
<proteinExistence type="inferred from homology"/>
<keyword evidence="4" id="KW-1185">Reference proteome</keyword>
<evidence type="ECO:0000256" key="2">
    <source>
        <dbReference type="RuleBase" id="RU362097"/>
    </source>
</evidence>
<dbReference type="RefSeq" id="WP_110402398.1">
    <property type="nucleotide sequence ID" value="NZ_QJJS01000026.1"/>
</dbReference>
<dbReference type="PANTHER" id="PTHR30203:SF25">
    <property type="entry name" value="OUTER MEMBRANE PROTEIN-RELATED"/>
    <property type="match status" value="1"/>
</dbReference>
<name>A0A318GUX4_9BURK</name>
<dbReference type="GO" id="GO:0015562">
    <property type="term" value="F:efflux transmembrane transporter activity"/>
    <property type="evidence" value="ECO:0007669"/>
    <property type="project" value="InterPro"/>
</dbReference>
<dbReference type="AlphaFoldDB" id="A0A318GUX4"/>
<dbReference type="GO" id="GO:0005886">
    <property type="term" value="C:plasma membrane"/>
    <property type="evidence" value="ECO:0007669"/>
    <property type="project" value="UniProtKB-SubCell"/>
</dbReference>
<evidence type="ECO:0000313" key="4">
    <source>
        <dbReference type="Proteomes" id="UP000247811"/>
    </source>
</evidence>
<dbReference type="InterPro" id="IPR010131">
    <property type="entry name" value="MdtP/NodT-like"/>
</dbReference>
<dbReference type="OrthoDB" id="9770517at2"/>
<dbReference type="NCBIfam" id="TIGR01845">
    <property type="entry name" value="outer_NodT"/>
    <property type="match status" value="1"/>
</dbReference>
<comment type="similarity">
    <text evidence="1 2">Belongs to the outer membrane factor (OMF) (TC 1.B.17) family.</text>
</comment>
<protein>
    <submittedName>
        <fullName evidence="3">NodT family efflux transporter outer membrane factor (OMF) lipoprotein</fullName>
    </submittedName>
</protein>
<keyword evidence="2" id="KW-0812">Transmembrane</keyword>
<sequence length="514" mass="55184">MTPPHHRTASLLPLQGPRPWHLVAPWLLALTGCASQVRIPDLASASQPRDPAWALRAPAALATSPAAAAHVDTAPSLRATPVPSRWWALFDDPLLPALQAQALEGNLDLQAALLRIEESRARLGITDARGLPQIGVSAGYARSALSADSPLAKLHVPTTPYDQFQWGMQASWEIDLWGHQVQQSAAARAQLEATQWAAGAARVTLSAEVARSYLLLRGVQAQQALVDDHRQIAAELLRLTDSRERNGMATRFDAAAARAERATVEARALQLGQQRDGLLNALALLLGEAPHQLDARLLSSHTFPPAPRDLSVGVPSDLARQRPDILQAEALLRAATADKGAAQADFYPRVSLNAGWSIATSHASELGNWDMRQFSVGPVVHLPLFDGGLLQRTLTLSDARQRSAAIAWRHTVLKAWHEVSTALDACVNEQARKAHQEDAVVHSRVALDSARNAWRAGSTDFTTVLVAQRSLLNAQAALAETTTASGLAVVSLYRALGGGEDEGNAPRHVAEVRP</sequence>
<dbReference type="InterPro" id="IPR003423">
    <property type="entry name" value="OMP_efflux"/>
</dbReference>